<dbReference type="EMBL" id="VTHL01000005">
    <property type="protein sequence ID" value="TYZ11410.1"/>
    <property type="molecule type" value="Genomic_DNA"/>
</dbReference>
<sequence>MIQRLFLAALAAMPLPALAAPGAPDTEVLQAAPDTLAGKAASAPPTAWYRPRHLVLQTGGGLGMVAAGAGYTFWRDHADLDILVGYVPKKYAGSTLSLASAKFLYSPWVLPVGEKWQVRPLMVGAYFSYTHGTINDEEAGQYTKGYYWFSTDTRVGPLLGSRIGYRLPETPSGRSRLLSAYYELSSNDLYLISYAQNRSGLSPADVLVLSLGLKLDF</sequence>
<organism evidence="2 3">
    <name type="scientific">Hymenobacter lutimineralis</name>
    <dbReference type="NCBI Taxonomy" id="2606448"/>
    <lineage>
        <taxon>Bacteria</taxon>
        <taxon>Pseudomonadati</taxon>
        <taxon>Bacteroidota</taxon>
        <taxon>Cytophagia</taxon>
        <taxon>Cytophagales</taxon>
        <taxon>Hymenobacteraceae</taxon>
        <taxon>Hymenobacter</taxon>
    </lineage>
</organism>
<comment type="caution">
    <text evidence="2">The sequence shown here is derived from an EMBL/GenBank/DDBJ whole genome shotgun (WGS) entry which is preliminary data.</text>
</comment>
<dbReference type="AlphaFoldDB" id="A0A5D6V7V7"/>
<keyword evidence="1" id="KW-0732">Signal</keyword>
<reference evidence="2 3" key="1">
    <citation type="submission" date="2019-08" db="EMBL/GenBank/DDBJ databases">
        <authorList>
            <person name="Seo M.-J."/>
        </authorList>
    </citation>
    <scope>NUCLEOTIDE SEQUENCE [LARGE SCALE GENOMIC DNA]</scope>
    <source>
        <strain evidence="2 3">KIGAM108</strain>
    </source>
</reference>
<feature type="signal peptide" evidence="1">
    <location>
        <begin position="1"/>
        <end position="19"/>
    </location>
</feature>
<feature type="chain" id="PRO_5023068000" description="Outer membrane beta-barrel protein" evidence="1">
    <location>
        <begin position="20"/>
        <end position="217"/>
    </location>
</feature>
<evidence type="ECO:0008006" key="4">
    <source>
        <dbReference type="Google" id="ProtNLM"/>
    </source>
</evidence>
<evidence type="ECO:0000313" key="2">
    <source>
        <dbReference type="EMBL" id="TYZ11410.1"/>
    </source>
</evidence>
<protein>
    <recommendedName>
        <fullName evidence="4">Outer membrane beta-barrel protein</fullName>
    </recommendedName>
</protein>
<keyword evidence="3" id="KW-1185">Reference proteome</keyword>
<evidence type="ECO:0000256" key="1">
    <source>
        <dbReference type="SAM" id="SignalP"/>
    </source>
</evidence>
<gene>
    <name evidence="2" type="ORF">FY528_06860</name>
</gene>
<dbReference type="RefSeq" id="WP_149070255.1">
    <property type="nucleotide sequence ID" value="NZ_VTHL01000005.1"/>
</dbReference>
<dbReference type="Proteomes" id="UP000322791">
    <property type="component" value="Unassembled WGS sequence"/>
</dbReference>
<name>A0A5D6V7V7_9BACT</name>
<proteinExistence type="predicted"/>
<accession>A0A5D6V7V7</accession>
<evidence type="ECO:0000313" key="3">
    <source>
        <dbReference type="Proteomes" id="UP000322791"/>
    </source>
</evidence>